<proteinExistence type="predicted"/>
<accession>W6ULE1</accession>
<feature type="domain" description="ECSIT N-terminal" evidence="1">
    <location>
        <begin position="7"/>
        <end position="99"/>
    </location>
</feature>
<dbReference type="KEGG" id="egl:EGR_02788"/>
<dbReference type="PANTHER" id="PTHR13113:SF1">
    <property type="entry name" value="EVOLUTIONARILY CONSERVED SIGNALING INTERMEDIATE IN TOLL PATHWAY, MITOCHONDRIAL"/>
    <property type="match status" value="1"/>
</dbReference>
<reference evidence="2 3" key="1">
    <citation type="journal article" date="2013" name="Nat. Genet.">
        <title>The genome of the hydatid tapeworm Echinococcus granulosus.</title>
        <authorList>
            <person name="Zheng H."/>
            <person name="Zhang W."/>
            <person name="Zhang L."/>
            <person name="Zhang Z."/>
            <person name="Li J."/>
            <person name="Lu G."/>
            <person name="Zhu Y."/>
            <person name="Wang Y."/>
            <person name="Huang Y."/>
            <person name="Liu J."/>
            <person name="Kang H."/>
            <person name="Chen J."/>
            <person name="Wang L."/>
            <person name="Chen A."/>
            <person name="Yu S."/>
            <person name="Gao Z."/>
            <person name="Jin L."/>
            <person name="Gu W."/>
            <person name="Wang Z."/>
            <person name="Zhao L."/>
            <person name="Shi B."/>
            <person name="Wen H."/>
            <person name="Lin R."/>
            <person name="Jones M.K."/>
            <person name="Brejova B."/>
            <person name="Vinar T."/>
            <person name="Zhao G."/>
            <person name="McManus D.P."/>
            <person name="Chen Z."/>
            <person name="Zhou Y."/>
            <person name="Wang S."/>
        </authorList>
    </citation>
    <scope>NUCLEOTIDE SEQUENCE [LARGE SCALE GENOMIC DNA]</scope>
</reference>
<dbReference type="AlphaFoldDB" id="W6ULE1"/>
<comment type="caution">
    <text evidence="2">The sequence shown here is derived from an EMBL/GenBank/DDBJ whole genome shotgun (WGS) entry which is preliminary data.</text>
</comment>
<keyword evidence="3" id="KW-1185">Reference proteome</keyword>
<evidence type="ECO:0000259" key="1">
    <source>
        <dbReference type="Pfam" id="PF06239"/>
    </source>
</evidence>
<dbReference type="Proteomes" id="UP000019149">
    <property type="component" value="Unassembled WGS sequence"/>
</dbReference>
<evidence type="ECO:0000313" key="3">
    <source>
        <dbReference type="Proteomes" id="UP000019149"/>
    </source>
</evidence>
<dbReference type="GO" id="GO:0005739">
    <property type="term" value="C:mitochondrion"/>
    <property type="evidence" value="ECO:0007669"/>
    <property type="project" value="TreeGrafter"/>
</dbReference>
<dbReference type="PANTHER" id="PTHR13113">
    <property type="entry name" value="ECSIT EVOLUTIONARILY CONSERVED SIGNALING INTERMEDIATE IN TOLL PATHWAYS"/>
    <property type="match status" value="1"/>
</dbReference>
<name>W6ULE1_ECHGR</name>
<dbReference type="GO" id="GO:0007178">
    <property type="term" value="P:cell surface receptor protein serine/threonine kinase signaling pathway"/>
    <property type="evidence" value="ECO:0007669"/>
    <property type="project" value="TreeGrafter"/>
</dbReference>
<evidence type="ECO:0000313" key="2">
    <source>
        <dbReference type="EMBL" id="EUB62335.1"/>
    </source>
</evidence>
<dbReference type="STRING" id="6210.W6ULE1"/>
<dbReference type="OrthoDB" id="10064298at2759"/>
<dbReference type="InterPro" id="IPR010418">
    <property type="entry name" value="ECSIT"/>
</dbReference>
<dbReference type="Pfam" id="PF06239">
    <property type="entry name" value="ECSIT_N"/>
    <property type="match status" value="1"/>
</dbReference>
<dbReference type="CTD" id="36338503"/>
<dbReference type="InterPro" id="IPR046448">
    <property type="entry name" value="ECSIT_N"/>
</dbReference>
<sequence>MGLKRSQLKQLKKAAFLDAVELYKAHSGSARRGFNEFILAAMQEMRAYEVEDDLEAYKALLSVLPREGRLKAKSILHADVGGYKQQQDTVVRLLLQLNANREVHF</sequence>
<dbReference type="GeneID" id="36338503"/>
<organism evidence="2 3">
    <name type="scientific">Echinococcus granulosus</name>
    <name type="common">Hydatid tapeworm</name>
    <dbReference type="NCBI Taxonomy" id="6210"/>
    <lineage>
        <taxon>Eukaryota</taxon>
        <taxon>Metazoa</taxon>
        <taxon>Spiralia</taxon>
        <taxon>Lophotrochozoa</taxon>
        <taxon>Platyhelminthes</taxon>
        <taxon>Cestoda</taxon>
        <taxon>Eucestoda</taxon>
        <taxon>Cyclophyllidea</taxon>
        <taxon>Taeniidae</taxon>
        <taxon>Echinococcus</taxon>
        <taxon>Echinococcus granulosus group</taxon>
    </lineage>
</organism>
<dbReference type="GO" id="GO:0045087">
    <property type="term" value="P:innate immune response"/>
    <property type="evidence" value="ECO:0007669"/>
    <property type="project" value="TreeGrafter"/>
</dbReference>
<gene>
    <name evidence="2" type="ORF">EGR_02788</name>
</gene>
<dbReference type="EMBL" id="APAU02000013">
    <property type="protein sequence ID" value="EUB62335.1"/>
    <property type="molecule type" value="Genomic_DNA"/>
</dbReference>
<dbReference type="RefSeq" id="XP_024353531.1">
    <property type="nucleotide sequence ID" value="XM_024492037.1"/>
</dbReference>
<protein>
    <submittedName>
        <fullName evidence="2">Evolutionarily conserved signaling intermediate in Toll pathway</fullName>
    </submittedName>
</protein>